<dbReference type="RefSeq" id="WP_160423695.1">
    <property type="nucleotide sequence ID" value="NZ_WSTA01000024.1"/>
</dbReference>
<dbReference type="Gene3D" id="3.10.180.10">
    <property type="entry name" value="2,3-Dihydroxybiphenyl 1,2-Dioxygenase, domain 1"/>
    <property type="match status" value="1"/>
</dbReference>
<dbReference type="Pfam" id="PF00903">
    <property type="entry name" value="Glyoxalase"/>
    <property type="match status" value="1"/>
</dbReference>
<dbReference type="AlphaFoldDB" id="A0A6I4P2N4"/>
<dbReference type="SUPFAM" id="SSF54593">
    <property type="entry name" value="Glyoxalase/Bleomycin resistance protein/Dihydroxybiphenyl dioxygenase"/>
    <property type="match status" value="1"/>
</dbReference>
<dbReference type="PROSITE" id="PS51819">
    <property type="entry name" value="VOC"/>
    <property type="match status" value="1"/>
</dbReference>
<proteinExistence type="predicted"/>
<protein>
    <submittedName>
        <fullName evidence="2">VOC family protein</fullName>
    </submittedName>
</protein>
<dbReference type="InterPro" id="IPR029068">
    <property type="entry name" value="Glyas_Bleomycin-R_OHBP_Dase"/>
</dbReference>
<evidence type="ECO:0000313" key="3">
    <source>
        <dbReference type="Proteomes" id="UP000438182"/>
    </source>
</evidence>
<organism evidence="2 3">
    <name type="scientific">Agromyces seonyuensis</name>
    <dbReference type="NCBI Taxonomy" id="2662446"/>
    <lineage>
        <taxon>Bacteria</taxon>
        <taxon>Bacillati</taxon>
        <taxon>Actinomycetota</taxon>
        <taxon>Actinomycetes</taxon>
        <taxon>Micrococcales</taxon>
        <taxon>Microbacteriaceae</taxon>
        <taxon>Agromyces</taxon>
    </lineage>
</organism>
<evidence type="ECO:0000313" key="2">
    <source>
        <dbReference type="EMBL" id="MWB98359.1"/>
    </source>
</evidence>
<keyword evidence="3" id="KW-1185">Reference proteome</keyword>
<dbReference type="Proteomes" id="UP000438182">
    <property type="component" value="Unassembled WGS sequence"/>
</dbReference>
<dbReference type="InterPro" id="IPR037523">
    <property type="entry name" value="VOC_core"/>
</dbReference>
<sequence>MVDIEDAFPGFGVGEIAPAVAFYREALGLPVDEDAMPGSFTLTLPSGQQVFAYERPGHVPAEFTILNFVVADIDAAVDALNAAGVTTKLYSGDEDFGTDERGIARSDDPSGGPAGIAWFRDPSGNVLSVIQQ</sequence>
<comment type="caution">
    <text evidence="2">The sequence shown here is derived from an EMBL/GenBank/DDBJ whole genome shotgun (WGS) entry which is preliminary data.</text>
</comment>
<dbReference type="CDD" id="cd06587">
    <property type="entry name" value="VOC"/>
    <property type="match status" value="1"/>
</dbReference>
<dbReference type="EMBL" id="WSTA01000024">
    <property type="protein sequence ID" value="MWB98359.1"/>
    <property type="molecule type" value="Genomic_DNA"/>
</dbReference>
<gene>
    <name evidence="2" type="ORF">GB864_07330</name>
</gene>
<feature type="domain" description="VOC" evidence="1">
    <location>
        <begin position="5"/>
        <end position="132"/>
    </location>
</feature>
<name>A0A6I4P2N4_9MICO</name>
<evidence type="ECO:0000259" key="1">
    <source>
        <dbReference type="PROSITE" id="PS51819"/>
    </source>
</evidence>
<reference evidence="2 3" key="1">
    <citation type="submission" date="2019-12" db="EMBL/GenBank/DDBJ databases">
        <authorList>
            <person name="Kim Y.S."/>
        </authorList>
    </citation>
    <scope>NUCLEOTIDE SEQUENCE [LARGE SCALE GENOMIC DNA]</scope>
    <source>
        <strain evidence="2 3">MMS17-SY077</strain>
    </source>
</reference>
<accession>A0A6I4P2N4</accession>
<dbReference type="InterPro" id="IPR004360">
    <property type="entry name" value="Glyas_Fos-R_dOase_dom"/>
</dbReference>